<dbReference type="EMBL" id="KR998194">
    <property type="protein sequence ID" value="AMR69007.1"/>
    <property type="molecule type" value="Genomic_RNA"/>
</dbReference>
<reference evidence="1" key="1">
    <citation type="submission" date="2015-05" db="EMBL/GenBank/DDBJ databases">
        <title>Genome sequence of a potato yellow vein virus (PYVV) isolate from Solanum phureja in Colombia.</title>
        <authorList>
            <person name="Alvarez D."/>
            <person name="Marin M."/>
            <person name="Gutierrez P."/>
        </authorList>
    </citation>
    <scope>NUCLEOTIDE SEQUENCE</scope>
    <source>
        <strain evidence="1">LU1</strain>
    </source>
</reference>
<proteinExistence type="predicted"/>
<sequence length="521" mass="60122">MVSIFRSPVVRDFLSMVFKTNDPSEKIGEINKYLVKNFYIENQNKYRTNIKGRLTELTSNYFVRNNEIFVNDSNFLEILKLPVIYMYRIRPELTKNSAYLPENIFASYNYEFYKNSFSPHYDKDLNSFLSSNKEIGCLYTERDIQEHYPSVHGVRLLTLYRVCNSLGRYVDLNELDNGNIKGFSIDPDSKAKIIGEGLSSNPLFNSCVEIFRSYLELSATKAGNAKVEANKKIFTTYLNCMSLGESYERIRKNPLVIAKFIKLYEEFTKESRGFKDDFEAIKLLTPRFKVFLKKVFDVNSSLNDDILFIEMPKSSVVDLLSEPVSVGEYLRSKDAISVVSTSNTLSEKADLLATHIILRFLQDKLPAPEDILIDAFLMILGRTTTNSKRFGKPVLVTLKYENMSKEIDISVVVNALNNKVSGAHNEYLGMNVLRLWANSRSSRAMRLFRSLNFNPGLFSYCPGILDYMRFDFYKAIPLKDMTDEEVQSFRTLRLHTEKRTDPQGSYSAECDNWILNLKNRS</sequence>
<name>A0A172JGQ1_9CLOS</name>
<dbReference type="InterPro" id="IPR004909">
    <property type="entry name" value="Vir_Hsp90"/>
</dbReference>
<evidence type="ECO:0008006" key="2">
    <source>
        <dbReference type="Google" id="ProtNLM"/>
    </source>
</evidence>
<accession>A0A172JGQ1</accession>
<protein>
    <recommendedName>
        <fullName evidence="2">P60</fullName>
    </recommendedName>
</protein>
<dbReference type="Pfam" id="PF03225">
    <property type="entry name" value="Viral_Hsp90"/>
    <property type="match status" value="1"/>
</dbReference>
<organism evidence="1">
    <name type="scientific">Potato yellow vein virus</name>
    <dbReference type="NCBI Taxonomy" id="103881"/>
    <lineage>
        <taxon>Viruses</taxon>
        <taxon>Riboviria</taxon>
        <taxon>Orthornavirae</taxon>
        <taxon>Kitrinoviricota</taxon>
        <taxon>Alsuviricetes</taxon>
        <taxon>Martellivirales</taxon>
        <taxon>Closteroviridae</taxon>
        <taxon>Crinivirus</taxon>
        <taxon>Crinivirus flavisolani</taxon>
    </lineage>
</organism>
<evidence type="ECO:0000313" key="1">
    <source>
        <dbReference type="EMBL" id="AMR69007.1"/>
    </source>
</evidence>